<feature type="domain" description="SnoaL-like" evidence="1">
    <location>
        <begin position="10"/>
        <end position="85"/>
    </location>
</feature>
<gene>
    <name evidence="2" type="ORF">H4W31_000091</name>
</gene>
<dbReference type="Gene3D" id="3.10.450.50">
    <property type="match status" value="1"/>
</dbReference>
<sequence length="107" mass="11543">MTEARARAHIERFNAAVASGDWSWLTASLHPDAVMTFVGPPVGPFVGRDAIAEAYATNPPDDTMRVLAVRTDAAAEVISFEWSRGGTGTLTIHRSADQITSLLIKFD</sequence>
<comment type="caution">
    <text evidence="2">The sequence shown here is derived from an EMBL/GenBank/DDBJ whole genome shotgun (WGS) entry which is preliminary data.</text>
</comment>
<evidence type="ECO:0000259" key="1">
    <source>
        <dbReference type="Pfam" id="PF12680"/>
    </source>
</evidence>
<evidence type="ECO:0000313" key="3">
    <source>
        <dbReference type="Proteomes" id="UP000649753"/>
    </source>
</evidence>
<dbReference type="EMBL" id="JADBEB010000001">
    <property type="protein sequence ID" value="MBE1484453.1"/>
    <property type="molecule type" value="Genomic_DNA"/>
</dbReference>
<reference evidence="2" key="1">
    <citation type="submission" date="2020-10" db="EMBL/GenBank/DDBJ databases">
        <title>Sequencing the genomes of 1000 actinobacteria strains.</title>
        <authorList>
            <person name="Klenk H.-P."/>
        </authorList>
    </citation>
    <scope>NUCLEOTIDE SEQUENCE</scope>
    <source>
        <strain evidence="2">DSM 46832</strain>
    </source>
</reference>
<dbReference type="InterPro" id="IPR032710">
    <property type="entry name" value="NTF2-like_dom_sf"/>
</dbReference>
<dbReference type="InterPro" id="IPR037401">
    <property type="entry name" value="SnoaL-like"/>
</dbReference>
<organism evidence="2 3">
    <name type="scientific">Plantactinospora soyae</name>
    <dbReference type="NCBI Taxonomy" id="1544732"/>
    <lineage>
        <taxon>Bacteria</taxon>
        <taxon>Bacillati</taxon>
        <taxon>Actinomycetota</taxon>
        <taxon>Actinomycetes</taxon>
        <taxon>Micromonosporales</taxon>
        <taxon>Micromonosporaceae</taxon>
        <taxon>Plantactinospora</taxon>
    </lineage>
</organism>
<dbReference type="GO" id="GO:0016853">
    <property type="term" value="F:isomerase activity"/>
    <property type="evidence" value="ECO:0007669"/>
    <property type="project" value="UniProtKB-KW"/>
</dbReference>
<accession>A0A927QWH6</accession>
<dbReference type="RefSeq" id="WP_192764816.1">
    <property type="nucleotide sequence ID" value="NZ_JADBEB010000001.1"/>
</dbReference>
<protein>
    <submittedName>
        <fullName evidence="2">Ketosteroid isomerase-like protein</fullName>
    </submittedName>
</protein>
<keyword evidence="2" id="KW-0413">Isomerase</keyword>
<dbReference type="Pfam" id="PF12680">
    <property type="entry name" value="SnoaL_2"/>
    <property type="match status" value="1"/>
</dbReference>
<keyword evidence="3" id="KW-1185">Reference proteome</keyword>
<name>A0A927QWH6_9ACTN</name>
<dbReference type="SUPFAM" id="SSF54427">
    <property type="entry name" value="NTF2-like"/>
    <property type="match status" value="1"/>
</dbReference>
<evidence type="ECO:0000313" key="2">
    <source>
        <dbReference type="EMBL" id="MBE1484453.1"/>
    </source>
</evidence>
<dbReference type="Proteomes" id="UP000649753">
    <property type="component" value="Unassembled WGS sequence"/>
</dbReference>
<proteinExistence type="predicted"/>
<dbReference type="AlphaFoldDB" id="A0A927QWH6"/>